<protein>
    <submittedName>
        <fullName evidence="2">Rieske domain-containing protein</fullName>
    </submittedName>
</protein>
<name>A0A5A9PDH3_9TELE</name>
<dbReference type="EMBL" id="SOYY01000006">
    <property type="protein sequence ID" value="KAA0719852.1"/>
    <property type="molecule type" value="Genomic_DNA"/>
</dbReference>
<evidence type="ECO:0000259" key="1">
    <source>
        <dbReference type="Pfam" id="PF22543"/>
    </source>
</evidence>
<sequence>MFHEQEISNKLCLICPKHKYKITLAEGEGLYRAINPAEKVPTRRWYSKGVKQRVHKVIEVDEDIFVTLSDCPGWIESDYYQTEKGREELRKAQDLDSEPDPDADEV</sequence>
<evidence type="ECO:0000313" key="3">
    <source>
        <dbReference type="Proteomes" id="UP000324632"/>
    </source>
</evidence>
<dbReference type="Gene3D" id="2.102.10.10">
    <property type="entry name" value="Rieske [2Fe-2S] iron-sulphur domain"/>
    <property type="match status" value="1"/>
</dbReference>
<gene>
    <name evidence="2" type="ORF">E1301_Tti011721</name>
</gene>
<keyword evidence="3" id="KW-1185">Reference proteome</keyword>
<dbReference type="PANTHER" id="PTHR21496">
    <property type="entry name" value="FERREDOXIN-RELATED"/>
    <property type="match status" value="1"/>
</dbReference>
<dbReference type="AlphaFoldDB" id="A0A5A9PDH3"/>
<organism evidence="2 3">
    <name type="scientific">Triplophysa tibetana</name>
    <dbReference type="NCBI Taxonomy" id="1572043"/>
    <lineage>
        <taxon>Eukaryota</taxon>
        <taxon>Metazoa</taxon>
        <taxon>Chordata</taxon>
        <taxon>Craniata</taxon>
        <taxon>Vertebrata</taxon>
        <taxon>Euteleostomi</taxon>
        <taxon>Actinopterygii</taxon>
        <taxon>Neopterygii</taxon>
        <taxon>Teleostei</taxon>
        <taxon>Ostariophysi</taxon>
        <taxon>Cypriniformes</taxon>
        <taxon>Nemacheilidae</taxon>
        <taxon>Triplophysa</taxon>
    </lineage>
</organism>
<comment type="caution">
    <text evidence="2">The sequence shown here is derived from an EMBL/GenBank/DDBJ whole genome shotgun (WGS) entry which is preliminary data.</text>
</comment>
<evidence type="ECO:0000313" key="2">
    <source>
        <dbReference type="EMBL" id="KAA0719852.1"/>
    </source>
</evidence>
<dbReference type="InterPro" id="IPR036922">
    <property type="entry name" value="Rieske_2Fe-2S_sf"/>
</dbReference>
<dbReference type="PANTHER" id="PTHR21496:SF18">
    <property type="entry name" value="RIESKE DOMAIN-CONTAINING PROTEIN"/>
    <property type="match status" value="1"/>
</dbReference>
<dbReference type="InterPro" id="IPR054716">
    <property type="entry name" value="Sol_Rieske_ferrdox_dom"/>
</dbReference>
<feature type="domain" description="Soluble Rieske-type ferredoxin" evidence="1">
    <location>
        <begin position="5"/>
        <end position="70"/>
    </location>
</feature>
<dbReference type="Pfam" id="PF22543">
    <property type="entry name" value="Rieske_4"/>
    <property type="match status" value="1"/>
</dbReference>
<reference evidence="2 3" key="1">
    <citation type="journal article" date="2019" name="Mol. Ecol. Resour.">
        <title>Chromosome-level genome assembly of Triplophysa tibetana, a fish adapted to the harsh high-altitude environment of the Tibetan Plateau.</title>
        <authorList>
            <person name="Yang X."/>
            <person name="Liu H."/>
            <person name="Ma Z."/>
            <person name="Zou Y."/>
            <person name="Zou M."/>
            <person name="Mao Y."/>
            <person name="Li X."/>
            <person name="Wang H."/>
            <person name="Chen T."/>
            <person name="Wang W."/>
            <person name="Yang R."/>
        </authorList>
    </citation>
    <scope>NUCLEOTIDE SEQUENCE [LARGE SCALE GENOMIC DNA]</scope>
    <source>
        <strain evidence="2">TTIB1903HZAU</strain>
        <tissue evidence="2">Muscle</tissue>
    </source>
</reference>
<proteinExistence type="predicted"/>
<dbReference type="Proteomes" id="UP000324632">
    <property type="component" value="Chromosome 6"/>
</dbReference>
<dbReference type="GO" id="GO:0051537">
    <property type="term" value="F:2 iron, 2 sulfur cluster binding"/>
    <property type="evidence" value="ECO:0007669"/>
    <property type="project" value="InterPro"/>
</dbReference>
<dbReference type="SUPFAM" id="SSF50022">
    <property type="entry name" value="ISP domain"/>
    <property type="match status" value="1"/>
</dbReference>
<accession>A0A5A9PDH3</accession>